<dbReference type="Gene3D" id="2.40.30.110">
    <property type="entry name" value="Aminomethyltransferase beta-barrel domains"/>
    <property type="match status" value="1"/>
</dbReference>
<evidence type="ECO:0000256" key="8">
    <source>
        <dbReference type="RuleBase" id="RU003981"/>
    </source>
</evidence>
<evidence type="ECO:0000256" key="6">
    <source>
        <dbReference type="ARBA" id="ARBA00047665"/>
    </source>
</evidence>
<dbReference type="GO" id="GO:0006546">
    <property type="term" value="P:glycine catabolic process"/>
    <property type="evidence" value="ECO:0007669"/>
    <property type="project" value="InterPro"/>
</dbReference>
<evidence type="ECO:0000256" key="1">
    <source>
        <dbReference type="ARBA" id="ARBA00008609"/>
    </source>
</evidence>
<dbReference type="PANTHER" id="PTHR43757:SF2">
    <property type="entry name" value="AMINOMETHYLTRANSFERASE, MITOCHONDRIAL"/>
    <property type="match status" value="1"/>
</dbReference>
<dbReference type="AlphaFoldDB" id="S3CIS8"/>
<evidence type="ECO:0000259" key="9">
    <source>
        <dbReference type="Pfam" id="PF01571"/>
    </source>
</evidence>
<dbReference type="Pfam" id="PF01571">
    <property type="entry name" value="GCV_T"/>
    <property type="match status" value="1"/>
</dbReference>
<dbReference type="GO" id="GO:0005960">
    <property type="term" value="C:glycine cleavage complex"/>
    <property type="evidence" value="ECO:0007669"/>
    <property type="project" value="InterPro"/>
</dbReference>
<dbReference type="EMBL" id="KE148153">
    <property type="protein sequence ID" value="EPE06293.1"/>
    <property type="molecule type" value="Genomic_DNA"/>
</dbReference>
<dbReference type="InterPro" id="IPR029043">
    <property type="entry name" value="GcvT/YgfZ_C"/>
</dbReference>
<reference evidence="11 12" key="1">
    <citation type="journal article" date="2013" name="BMC Genomics">
        <title>The genome and transcriptome of the pine saprophyte Ophiostoma piceae, and a comparison with the bark beetle-associated pine pathogen Grosmannia clavigera.</title>
        <authorList>
            <person name="Haridas S."/>
            <person name="Wang Y."/>
            <person name="Lim L."/>
            <person name="Massoumi Alamouti S."/>
            <person name="Jackman S."/>
            <person name="Docking R."/>
            <person name="Robertson G."/>
            <person name="Birol I."/>
            <person name="Bohlmann J."/>
            <person name="Breuil C."/>
        </authorList>
    </citation>
    <scope>NUCLEOTIDE SEQUENCE [LARGE SCALE GENOMIC DNA]</scope>
    <source>
        <strain evidence="11 12">UAMH 11346</strain>
    </source>
</reference>
<dbReference type="InterPro" id="IPR006222">
    <property type="entry name" value="GCVT_N"/>
</dbReference>
<evidence type="ECO:0000256" key="5">
    <source>
        <dbReference type="ARBA" id="ARBA00031395"/>
    </source>
</evidence>
<protein>
    <recommendedName>
        <fullName evidence="2 8">Aminomethyltransferase</fullName>
        <ecNumber evidence="2 8">2.1.2.10</ecNumber>
    </recommendedName>
    <alternativeName>
        <fullName evidence="5 8">Glycine cleavage system T protein</fullName>
    </alternativeName>
</protein>
<dbReference type="InterPro" id="IPR027266">
    <property type="entry name" value="TrmE/GcvT-like"/>
</dbReference>
<feature type="domain" description="GCVT N-terminal" evidence="9">
    <location>
        <begin position="88"/>
        <end position="363"/>
    </location>
</feature>
<keyword evidence="4 8" id="KW-0808">Transferase</keyword>
<dbReference type="Pfam" id="PF08669">
    <property type="entry name" value="GCV_T_C"/>
    <property type="match status" value="1"/>
</dbReference>
<feature type="domain" description="Aminomethyltransferase C-terminal" evidence="10">
    <location>
        <begin position="393"/>
        <end position="474"/>
    </location>
</feature>
<name>S3CIS8_OPHP1</name>
<dbReference type="Proteomes" id="UP000016923">
    <property type="component" value="Unassembled WGS sequence"/>
</dbReference>
<dbReference type="EC" id="2.1.2.10" evidence="2 8"/>
<comment type="function">
    <text evidence="8">The glycine cleavage system catalyzes the degradation of glycine.</text>
</comment>
<dbReference type="HOGENOM" id="CLU_007884_10_0_1"/>
<evidence type="ECO:0000256" key="2">
    <source>
        <dbReference type="ARBA" id="ARBA00012616"/>
    </source>
</evidence>
<keyword evidence="3 8" id="KW-0032">Aminotransferase</keyword>
<comment type="catalytic activity">
    <reaction evidence="6 8">
        <text>N(6)-[(R)-S(8)-aminomethyldihydrolipoyl]-L-lysyl-[protein] + (6S)-5,6,7,8-tetrahydrofolate = N(6)-[(R)-dihydrolipoyl]-L-lysyl-[protein] + (6R)-5,10-methylene-5,6,7,8-tetrahydrofolate + NH4(+)</text>
        <dbReference type="Rhea" id="RHEA:16945"/>
        <dbReference type="Rhea" id="RHEA-COMP:10475"/>
        <dbReference type="Rhea" id="RHEA-COMP:10492"/>
        <dbReference type="ChEBI" id="CHEBI:15636"/>
        <dbReference type="ChEBI" id="CHEBI:28938"/>
        <dbReference type="ChEBI" id="CHEBI:57453"/>
        <dbReference type="ChEBI" id="CHEBI:83100"/>
        <dbReference type="ChEBI" id="CHEBI:83143"/>
        <dbReference type="EC" id="2.1.2.10"/>
    </reaction>
</comment>
<keyword evidence="8" id="KW-0809">Transit peptide</keyword>
<dbReference type="PANTHER" id="PTHR43757">
    <property type="entry name" value="AMINOMETHYLTRANSFERASE"/>
    <property type="match status" value="1"/>
</dbReference>
<dbReference type="SUPFAM" id="SSF101790">
    <property type="entry name" value="Aminomethyltransferase beta-barrel domain"/>
    <property type="match status" value="1"/>
</dbReference>
<comment type="subcellular location">
    <subcellularLocation>
        <location evidence="8">Mitochondrion</location>
    </subcellularLocation>
</comment>
<evidence type="ECO:0000259" key="10">
    <source>
        <dbReference type="Pfam" id="PF08669"/>
    </source>
</evidence>
<comment type="subunit">
    <text evidence="8">The glycine cleavage system is composed of four proteins: P, T, L and H.</text>
</comment>
<evidence type="ECO:0000256" key="7">
    <source>
        <dbReference type="PIRSR" id="PIRSR006487-1"/>
    </source>
</evidence>
<comment type="similarity">
    <text evidence="1 8">Belongs to the GcvT family.</text>
</comment>
<dbReference type="FunFam" id="2.40.30.110:FF:000002">
    <property type="entry name" value="Aminomethyltransferase"/>
    <property type="match status" value="1"/>
</dbReference>
<dbReference type="PIRSF" id="PIRSF006487">
    <property type="entry name" value="GcvT"/>
    <property type="match status" value="1"/>
</dbReference>
<keyword evidence="12" id="KW-1185">Reference proteome</keyword>
<dbReference type="GO" id="GO:0004047">
    <property type="term" value="F:aminomethyltransferase activity"/>
    <property type="evidence" value="ECO:0007669"/>
    <property type="project" value="UniProtKB-EC"/>
</dbReference>
<dbReference type="InterPro" id="IPR013977">
    <property type="entry name" value="GcvT_C"/>
</dbReference>
<dbReference type="SUPFAM" id="SSF103025">
    <property type="entry name" value="Folate-binding domain"/>
    <property type="match status" value="1"/>
</dbReference>
<dbReference type="Gene3D" id="4.10.1250.10">
    <property type="entry name" value="Aminomethyltransferase fragment"/>
    <property type="match status" value="1"/>
</dbReference>
<dbReference type="OMA" id="MPVQYPA"/>
<keyword evidence="8" id="KW-0496">Mitochondrion</keyword>
<dbReference type="InterPro" id="IPR028896">
    <property type="entry name" value="GcvT/YgfZ/DmdA"/>
</dbReference>
<dbReference type="Gene3D" id="3.30.70.1400">
    <property type="entry name" value="Aminomethyltransferase beta-barrel domains"/>
    <property type="match status" value="1"/>
</dbReference>
<dbReference type="GO" id="GO:0008483">
    <property type="term" value="F:transaminase activity"/>
    <property type="evidence" value="ECO:0007669"/>
    <property type="project" value="UniProtKB-KW"/>
</dbReference>
<evidence type="ECO:0000313" key="12">
    <source>
        <dbReference type="Proteomes" id="UP000016923"/>
    </source>
</evidence>
<evidence type="ECO:0000256" key="4">
    <source>
        <dbReference type="ARBA" id="ARBA00022679"/>
    </source>
</evidence>
<evidence type="ECO:0000313" key="11">
    <source>
        <dbReference type="EMBL" id="EPE06293.1"/>
    </source>
</evidence>
<feature type="binding site" evidence="7">
    <location>
        <position position="297"/>
    </location>
    <ligand>
        <name>substrate</name>
    </ligand>
</feature>
<dbReference type="Gene3D" id="3.30.1360.120">
    <property type="entry name" value="Probable tRNA modification gtpase trme, domain 1"/>
    <property type="match status" value="1"/>
</dbReference>
<gene>
    <name evidence="11" type="ORF">F503_02421</name>
</gene>
<proteinExistence type="inferred from homology"/>
<evidence type="ECO:0000256" key="3">
    <source>
        <dbReference type="ARBA" id="ARBA00022576"/>
    </source>
</evidence>
<sequence length="486" mass="51908">MALVGSRAALVRSGAMAAAARCSVSATLTARLAFSTAATPSPMLSRAVPRPASLRSSAIATPAFRRYSSTSSDAPAAEEPAPLRKTALYDLHVAHGGKMVPFAGFHMPVQYDGTSVGDSHKFTRSHASIFDVGHMVQRIIKGPGATKFLESITPSGLEALGEHKSTLSCFLTETGGGIVDDTVITKLGPNHFYVVTNAGCREKDDAYLDRWLNDPALIRRLPGPVYHEELVDWGLVALQGPLAKKILYDVLVDKDIASNLRHIYFGGSFYAEFKTANGKSSPLLVSRGGYTGEDGFEIQIPPTETVAVTESLINLGTPERVKLAGLGARDSLRLEAGLCLYGHDLDESTTISEAGLNWIIAKERRNDYTFLSAETVLGQISNHQGGGGMKVPRRRCGLIVEGAPAREGAELIEAGSPPNPTIGRVTSGCPSPTLGQNIAMAYIKDGLNLPGTEVSVVIRGRPRRAVVTKLPFVKARYHRAPKAKVL</sequence>
<dbReference type="NCBIfam" id="TIGR00528">
    <property type="entry name" value="gcvT"/>
    <property type="match status" value="1"/>
</dbReference>
<dbReference type="STRING" id="1262450.S3CIS8"/>
<dbReference type="FunFam" id="3.30.70.1400:FF:000001">
    <property type="entry name" value="Aminomethyltransferase"/>
    <property type="match status" value="1"/>
</dbReference>
<accession>S3CIS8</accession>
<dbReference type="eggNOG" id="KOG2770">
    <property type="taxonomic scope" value="Eukaryota"/>
</dbReference>
<organism evidence="11 12">
    <name type="scientific">Ophiostoma piceae (strain UAMH 11346)</name>
    <name type="common">Sap stain fungus</name>
    <dbReference type="NCBI Taxonomy" id="1262450"/>
    <lineage>
        <taxon>Eukaryota</taxon>
        <taxon>Fungi</taxon>
        <taxon>Dikarya</taxon>
        <taxon>Ascomycota</taxon>
        <taxon>Pezizomycotina</taxon>
        <taxon>Sordariomycetes</taxon>
        <taxon>Sordariomycetidae</taxon>
        <taxon>Ophiostomatales</taxon>
        <taxon>Ophiostomataceae</taxon>
        <taxon>Ophiostoma</taxon>
    </lineage>
</organism>
<dbReference type="GO" id="GO:0005739">
    <property type="term" value="C:mitochondrion"/>
    <property type="evidence" value="ECO:0007669"/>
    <property type="project" value="UniProtKB-SubCell"/>
</dbReference>
<dbReference type="VEuPathDB" id="FungiDB:F503_02421"/>
<dbReference type="InterPro" id="IPR006223">
    <property type="entry name" value="GcvT"/>
</dbReference>
<dbReference type="OrthoDB" id="10263536at2759"/>